<evidence type="ECO:0000256" key="1">
    <source>
        <dbReference type="ARBA" id="ARBA00004877"/>
    </source>
</evidence>
<evidence type="ECO:0000256" key="3">
    <source>
        <dbReference type="ARBA" id="ARBA00022676"/>
    </source>
</evidence>
<dbReference type="EC" id="2.4.1.-" evidence="5"/>
<proteinExistence type="inferred from homology"/>
<dbReference type="Proteomes" id="UP001311915">
    <property type="component" value="Unassembled WGS sequence"/>
</dbReference>
<dbReference type="SUPFAM" id="SSF53448">
    <property type="entry name" value="Nucleotide-diphospho-sugar transferases"/>
    <property type="match status" value="1"/>
</dbReference>
<evidence type="ECO:0000313" key="6">
    <source>
        <dbReference type="EMBL" id="KAK4708507.1"/>
    </source>
</evidence>
<sequence length="247" mass="28817">MEKNKKKQKEAFEKRLLELSTKILADEEKKLKKSYLGLLSRFEQRNVFPFWSRMGSGISHQVSNLVPWAPWEDRQLPPWEDRQKVPTVQLPKTFDLSCGDDCCPGRKYKDCFNFTSLVISSKLNYDHCAWLYGMNVFDLQTWRKTSITATYHQWLKLSLNSGFELWNPGALPPSLIAFEGHVHRIYPSWHIAGLGYRLIMNVTESVLEDGAVLHFSGPAMFGIRVTHVWYEDYHFKPENATRNQKQC</sequence>
<keyword evidence="3 5" id="KW-0328">Glycosyltransferase</keyword>
<evidence type="ECO:0000256" key="2">
    <source>
        <dbReference type="ARBA" id="ARBA00006351"/>
    </source>
</evidence>
<dbReference type="PANTHER" id="PTHR32116">
    <property type="entry name" value="GALACTURONOSYLTRANSFERASE 4-RELATED"/>
    <property type="match status" value="1"/>
</dbReference>
<dbReference type="InterPro" id="IPR029044">
    <property type="entry name" value="Nucleotide-diphossugar_trans"/>
</dbReference>
<comment type="pathway">
    <text evidence="1 5">Glycan metabolism; pectin biosynthesis.</text>
</comment>
<dbReference type="EMBL" id="JAWPEI010000012">
    <property type="protein sequence ID" value="KAK4708507.1"/>
    <property type="molecule type" value="Genomic_DNA"/>
</dbReference>
<comment type="similarity">
    <text evidence="2 5">Belongs to the glycosyltransferase 8 family.</text>
</comment>
<keyword evidence="7" id="KW-1185">Reference proteome</keyword>
<dbReference type="GO" id="GO:0000139">
    <property type="term" value="C:Golgi membrane"/>
    <property type="evidence" value="ECO:0007669"/>
    <property type="project" value="UniProtKB-SubCell"/>
</dbReference>
<organism evidence="6 7">
    <name type="scientific">Solanum pinnatisectum</name>
    <name type="common">tansyleaf nightshade</name>
    <dbReference type="NCBI Taxonomy" id="50273"/>
    <lineage>
        <taxon>Eukaryota</taxon>
        <taxon>Viridiplantae</taxon>
        <taxon>Streptophyta</taxon>
        <taxon>Embryophyta</taxon>
        <taxon>Tracheophyta</taxon>
        <taxon>Spermatophyta</taxon>
        <taxon>Magnoliopsida</taxon>
        <taxon>eudicotyledons</taxon>
        <taxon>Gunneridae</taxon>
        <taxon>Pentapetalae</taxon>
        <taxon>asterids</taxon>
        <taxon>lamiids</taxon>
        <taxon>Solanales</taxon>
        <taxon>Solanaceae</taxon>
        <taxon>Solanoideae</taxon>
        <taxon>Solaneae</taxon>
        <taxon>Solanum</taxon>
    </lineage>
</organism>
<dbReference type="Pfam" id="PF01501">
    <property type="entry name" value="Glyco_transf_8"/>
    <property type="match status" value="1"/>
</dbReference>
<keyword evidence="4" id="KW-0808">Transferase</keyword>
<comment type="subcellular location">
    <subcellularLocation>
        <location evidence="5">Golgi apparatus membrane</location>
        <topology evidence="5">Single-pass type II membrane protein</topology>
    </subcellularLocation>
</comment>
<dbReference type="GO" id="GO:0047262">
    <property type="term" value="F:polygalacturonate 4-alpha-galacturonosyltransferase activity"/>
    <property type="evidence" value="ECO:0007669"/>
    <property type="project" value="InterPro"/>
</dbReference>
<evidence type="ECO:0000256" key="4">
    <source>
        <dbReference type="ARBA" id="ARBA00022679"/>
    </source>
</evidence>
<protein>
    <recommendedName>
        <fullName evidence="5">Hexosyltransferase</fullName>
        <ecNumber evidence="5">2.4.1.-</ecNumber>
    </recommendedName>
</protein>
<keyword evidence="5" id="KW-0333">Golgi apparatus</keyword>
<dbReference type="Gene3D" id="3.90.550.10">
    <property type="entry name" value="Spore Coat Polysaccharide Biosynthesis Protein SpsA, Chain A"/>
    <property type="match status" value="1"/>
</dbReference>
<dbReference type="PANTHER" id="PTHR32116:SF30">
    <property type="entry name" value="GALACTURONOSYLTRANSFERASE 15-RELATED"/>
    <property type="match status" value="1"/>
</dbReference>
<accession>A0AAV9K8P9</accession>
<gene>
    <name evidence="6" type="ORF">R3W88_029432</name>
</gene>
<keyword evidence="5" id="KW-0961">Cell wall biogenesis/degradation</keyword>
<dbReference type="GO" id="GO:0071555">
    <property type="term" value="P:cell wall organization"/>
    <property type="evidence" value="ECO:0007669"/>
    <property type="project" value="UniProtKB-KW"/>
</dbReference>
<evidence type="ECO:0000256" key="5">
    <source>
        <dbReference type="RuleBase" id="RU362027"/>
    </source>
</evidence>
<dbReference type="AlphaFoldDB" id="A0AAV9K8P9"/>
<dbReference type="InterPro" id="IPR029993">
    <property type="entry name" value="GAUT"/>
</dbReference>
<comment type="caution">
    <text evidence="6">The sequence shown here is derived from an EMBL/GenBank/DDBJ whole genome shotgun (WGS) entry which is preliminary data.</text>
</comment>
<evidence type="ECO:0000313" key="7">
    <source>
        <dbReference type="Proteomes" id="UP001311915"/>
    </source>
</evidence>
<name>A0AAV9K8P9_9SOLN</name>
<reference evidence="6 7" key="1">
    <citation type="submission" date="2023-10" db="EMBL/GenBank/DDBJ databases">
        <title>Genome-Wide Identification Analysis in wild type Solanum Pinnatisectum Reveals Some Genes Defensing Phytophthora Infestans.</title>
        <authorList>
            <person name="Sun C."/>
        </authorList>
    </citation>
    <scope>NUCLEOTIDE SEQUENCE [LARGE SCALE GENOMIC DNA]</scope>
    <source>
        <strain evidence="6">LQN</strain>
        <tissue evidence="6">Leaf</tissue>
    </source>
</reference>
<dbReference type="InterPro" id="IPR002495">
    <property type="entry name" value="Glyco_trans_8"/>
</dbReference>